<feature type="binding site" evidence="17">
    <location>
        <position position="178"/>
    </location>
    <ligand>
        <name>Ca(2+)</name>
        <dbReference type="ChEBI" id="CHEBI:29108"/>
        <label>3</label>
    </ligand>
</feature>
<keyword evidence="12" id="KW-0482">Metalloprotease</keyword>
<feature type="binding site" evidence="17">
    <location>
        <position position="311"/>
    </location>
    <ligand>
        <name>Ca(2+)</name>
        <dbReference type="ChEBI" id="CHEBI:29108"/>
        <label>4</label>
    </ligand>
</feature>
<comment type="cofactor">
    <cofactor evidence="17">
        <name>Ca(2+)</name>
        <dbReference type="ChEBI" id="CHEBI:29108"/>
    </cofactor>
    <text evidence="17">Can bind about 5 Ca(2+) ions per subunit.</text>
</comment>
<proteinExistence type="inferred from homology"/>
<feature type="binding site" evidence="17">
    <location>
        <position position="201"/>
    </location>
    <ligand>
        <name>Ca(2+)</name>
        <dbReference type="ChEBI" id="CHEBI:29108"/>
        <label>3</label>
    </ligand>
</feature>
<comment type="cofactor">
    <cofactor evidence="17">
        <name>Zn(2+)</name>
        <dbReference type="ChEBI" id="CHEBI:29105"/>
    </cofactor>
    <text evidence="17">Binds 2 Zn(2+) ions per subunit.</text>
</comment>
<evidence type="ECO:0000256" key="14">
    <source>
        <dbReference type="ARBA" id="ARBA00023157"/>
    </source>
</evidence>
<keyword evidence="9" id="KW-0378">Hydrolase</keyword>
<evidence type="ECO:0000256" key="6">
    <source>
        <dbReference type="ARBA" id="ARBA00022723"/>
    </source>
</evidence>
<feature type="binding site" evidence="16">
    <location>
        <position position="231"/>
    </location>
    <ligand>
        <name>Zn(2+)</name>
        <dbReference type="ChEBI" id="CHEBI:29105"/>
        <label>2</label>
        <note>catalytic</note>
    </ligand>
</feature>
<sequence length="516" mass="58645">MSSADFGILLLACLSMCRALPIPAPTISSEDEDLAKEYISKYYSTDSGAMSPSLLNIDGTATFIENIRAMQAFFGLEVTGTLNSKTVEVMKAPRCGVPEVQQFQHFAWKPKWEKQLITYRITQYTPDLTRWQVDETIAQAFKLYSDVIPLDFKQVYWGTADIMIFFQSREHGDFSPFDGPGRQLAHAYPPGQNVGGDAHFDEDETWSLTPYNVNLLLVAAHEFGHSLGLHHSDDINALMYPTYKYVNTNGYKLPDDDRRGVQALYGSRTSTPTVRPRFQWPFVPEPRPDPVDPTPMPSPRDQQCSFDLAIDAAVSIWGDLFFFKNGYYWWKSTGFPEIRFSKVSTMWPPINYVDAACEVPHKQLVYVFQGNQYWGVRAEQKSILPGYPQPITNLGLPASVMKVDAAVYHQTLGKTLIFVDNQFWSYDETWNVMDFGSPQYISVHFSGIGSKVDAAFENHGSIYFVEGAKQRQYHLSYKTVTQELLNYEWLNCASAGNYTIYYKFFISLLDLLTAGE</sequence>
<evidence type="ECO:0000256" key="20">
    <source>
        <dbReference type="PIRSR" id="PIRSR621190-5"/>
    </source>
</evidence>
<evidence type="ECO:0000256" key="5">
    <source>
        <dbReference type="ARBA" id="ARBA00022670"/>
    </source>
</evidence>
<dbReference type="FunFam" id="3.40.390.10:FF:000007">
    <property type="entry name" value="Collagenase 3"/>
    <property type="match status" value="1"/>
</dbReference>
<dbReference type="InterPro" id="IPR001818">
    <property type="entry name" value="Pept_M10_metallopeptidase"/>
</dbReference>
<dbReference type="GO" id="GO:0031012">
    <property type="term" value="C:extracellular matrix"/>
    <property type="evidence" value="ECO:0007669"/>
    <property type="project" value="InterPro"/>
</dbReference>
<evidence type="ECO:0000256" key="9">
    <source>
        <dbReference type="ARBA" id="ARBA00022801"/>
    </source>
</evidence>
<feature type="binding site" evidence="17">
    <location>
        <position position="354"/>
    </location>
    <ligand>
        <name>Ca(2+)</name>
        <dbReference type="ChEBI" id="CHEBI:29108"/>
        <label>4</label>
    </ligand>
</feature>
<evidence type="ECO:0000256" key="13">
    <source>
        <dbReference type="ARBA" id="ARBA00023145"/>
    </source>
</evidence>
<feature type="binding site" evidence="17">
    <location>
        <position position="239"/>
    </location>
    <ligand>
        <name>Zn(2+)</name>
        <dbReference type="ChEBI" id="CHEBI:29105"/>
        <label>2</label>
        <note>catalytic</note>
    </ligand>
</feature>
<evidence type="ECO:0000256" key="7">
    <source>
        <dbReference type="ARBA" id="ARBA00022729"/>
    </source>
</evidence>
<dbReference type="SMART" id="SM00235">
    <property type="entry name" value="ZnMc"/>
    <property type="match status" value="1"/>
</dbReference>
<dbReference type="Pfam" id="PF00045">
    <property type="entry name" value="Hemopexin"/>
    <property type="match status" value="2"/>
</dbReference>
<feature type="short sequence motif" description="Cysteine switch" evidence="20">
    <location>
        <begin position="93"/>
        <end position="100"/>
    </location>
</feature>
<protein>
    <submittedName>
        <fullName evidence="24">(Atlantic silverside) hypothetical protein</fullName>
    </submittedName>
</protein>
<feature type="binding site" evidence="17">
    <location>
        <position position="204"/>
    </location>
    <ligand>
        <name>Ca(2+)</name>
        <dbReference type="ChEBI" id="CHEBI:29108"/>
        <label>1</label>
    </ligand>
</feature>
<dbReference type="GO" id="GO:0008270">
    <property type="term" value="F:zinc ion binding"/>
    <property type="evidence" value="ECO:0007669"/>
    <property type="project" value="InterPro"/>
</dbReference>
<dbReference type="CDD" id="cd00094">
    <property type="entry name" value="HX"/>
    <property type="match status" value="1"/>
</dbReference>
<accession>A0A8S4BRY5</accession>
<dbReference type="InterPro" id="IPR024079">
    <property type="entry name" value="MetalloPept_cat_dom_sf"/>
</dbReference>
<keyword evidence="5" id="KW-0645">Protease</keyword>
<feature type="binding site" evidence="16">
    <location>
        <position position="221"/>
    </location>
    <ligand>
        <name>Zn(2+)</name>
        <dbReference type="ChEBI" id="CHEBI:29105"/>
        <label>2</label>
        <note>catalytic</note>
    </ligand>
</feature>
<dbReference type="FunFam" id="2.110.10.10:FF:000002">
    <property type="entry name" value="Matrix metallopeptidase 3"/>
    <property type="match status" value="1"/>
</dbReference>
<feature type="binding site" evidence="17">
    <location>
        <position position="197"/>
    </location>
    <ligand>
        <name>Ca(2+)</name>
        <dbReference type="ChEBI" id="CHEBI:29108"/>
        <label>2</label>
    </ligand>
</feature>
<feature type="active site" evidence="15">
    <location>
        <position position="222"/>
    </location>
</feature>
<dbReference type="EMBL" id="CAJRST010037777">
    <property type="protein sequence ID" value="CAG6006253.1"/>
    <property type="molecule type" value="Genomic_DNA"/>
</dbReference>
<evidence type="ECO:0000256" key="10">
    <source>
        <dbReference type="ARBA" id="ARBA00022833"/>
    </source>
</evidence>
<feature type="binding site" evidence="17">
    <location>
        <position position="356"/>
    </location>
    <ligand>
        <name>Ca(2+)</name>
        <dbReference type="ChEBI" id="CHEBI:29108"/>
        <label>5</label>
    </ligand>
</feature>
<evidence type="ECO:0000256" key="15">
    <source>
        <dbReference type="PIRSR" id="PIRSR001191-1"/>
    </source>
</evidence>
<feature type="binding site" evidence="17">
    <location>
        <position position="199"/>
    </location>
    <ligand>
        <name>Zn(2+)</name>
        <dbReference type="ChEBI" id="CHEBI:29105"/>
        <label>1</label>
    </ligand>
</feature>
<dbReference type="PIRSF" id="PIRSF001191">
    <property type="entry name" value="Peptidase_M10A_matrix"/>
    <property type="match status" value="1"/>
</dbReference>
<dbReference type="Proteomes" id="UP000677803">
    <property type="component" value="Unassembled WGS sequence"/>
</dbReference>
<dbReference type="Gene3D" id="2.110.10.10">
    <property type="entry name" value="Hemopexin-like domain"/>
    <property type="match status" value="1"/>
</dbReference>
<feature type="binding site" evidence="17">
    <location>
        <position position="171"/>
    </location>
    <ligand>
        <name>Zn(2+)</name>
        <dbReference type="ChEBI" id="CHEBI:29105"/>
        <label>1</label>
    </ligand>
</feature>
<dbReference type="CDD" id="cd04278">
    <property type="entry name" value="ZnMc_MMP"/>
    <property type="match status" value="1"/>
</dbReference>
<feature type="binding site" evidence="17">
    <location>
        <position position="179"/>
    </location>
    <ligand>
        <name>Ca(2+)</name>
        <dbReference type="ChEBI" id="CHEBI:29108"/>
        <label>3</label>
    </ligand>
</feature>
<feature type="binding site" description="in inhibited form" evidence="17">
    <location>
        <position position="95"/>
    </location>
    <ligand>
        <name>Zn(2+)</name>
        <dbReference type="ChEBI" id="CHEBI:29105"/>
        <label>2</label>
        <note>catalytic</note>
    </ligand>
</feature>
<feature type="disulfide bond" evidence="18">
    <location>
        <begin position="304"/>
        <end position="492"/>
    </location>
</feature>
<dbReference type="InterPro" id="IPR000585">
    <property type="entry name" value="Hemopexin-like_dom"/>
</dbReference>
<evidence type="ECO:0000256" key="22">
    <source>
        <dbReference type="SAM" id="SignalP"/>
    </source>
</evidence>
<dbReference type="GO" id="GO:0030574">
    <property type="term" value="P:collagen catabolic process"/>
    <property type="evidence" value="ECO:0007669"/>
    <property type="project" value="TreeGrafter"/>
</dbReference>
<gene>
    <name evidence="24" type="ORF">MMEN_LOCUS18632</name>
</gene>
<evidence type="ECO:0000256" key="8">
    <source>
        <dbReference type="ARBA" id="ARBA00022737"/>
    </source>
</evidence>
<evidence type="ECO:0000313" key="25">
    <source>
        <dbReference type="Proteomes" id="UP000677803"/>
    </source>
</evidence>
<dbReference type="InterPro" id="IPR036365">
    <property type="entry name" value="PGBD-like_sf"/>
</dbReference>
<dbReference type="SMART" id="SM00120">
    <property type="entry name" value="HX"/>
    <property type="match status" value="4"/>
</dbReference>
<dbReference type="InterPro" id="IPR036375">
    <property type="entry name" value="Hemopexin-like_dom_sf"/>
</dbReference>
<evidence type="ECO:0000259" key="23">
    <source>
        <dbReference type="SMART" id="SM00235"/>
    </source>
</evidence>
<dbReference type="InterPro" id="IPR033739">
    <property type="entry name" value="M10A_MMP"/>
</dbReference>
<keyword evidence="6 16" id="KW-0479">Metal-binding</keyword>
<dbReference type="SUPFAM" id="SSF55486">
    <property type="entry name" value="Metalloproteases ('zincins'), catalytic domain"/>
    <property type="match status" value="1"/>
</dbReference>
<keyword evidence="3" id="KW-0964">Secreted</keyword>
<feature type="modified residue" description="Phosphotyrosine; by PKDCC" evidence="19">
    <location>
        <position position="387"/>
    </location>
</feature>
<evidence type="ECO:0000256" key="3">
    <source>
        <dbReference type="ARBA" id="ARBA00022525"/>
    </source>
</evidence>
<evidence type="ECO:0000256" key="16">
    <source>
        <dbReference type="PIRSR" id="PIRSR001191-2"/>
    </source>
</evidence>
<dbReference type="GO" id="GO:0004222">
    <property type="term" value="F:metalloendopeptidase activity"/>
    <property type="evidence" value="ECO:0007669"/>
    <property type="project" value="InterPro"/>
</dbReference>
<evidence type="ECO:0000313" key="24">
    <source>
        <dbReference type="EMBL" id="CAG6006253.1"/>
    </source>
</evidence>
<feature type="binding site" evidence="16">
    <location>
        <position position="225"/>
    </location>
    <ligand>
        <name>Zn(2+)</name>
        <dbReference type="ChEBI" id="CHEBI:29105"/>
        <label>2</label>
        <note>catalytic</note>
    </ligand>
</feature>
<feature type="binding site" evidence="17">
    <location>
        <position position="173"/>
    </location>
    <ligand>
        <name>Zn(2+)</name>
        <dbReference type="ChEBI" id="CHEBI:29105"/>
        <label>1</label>
    </ligand>
</feature>
<dbReference type="GO" id="GO:0030198">
    <property type="term" value="P:extracellular matrix organization"/>
    <property type="evidence" value="ECO:0007669"/>
    <property type="project" value="TreeGrafter"/>
</dbReference>
<organism evidence="24 25">
    <name type="scientific">Menidia menidia</name>
    <name type="common">Atlantic silverside</name>
    <dbReference type="NCBI Taxonomy" id="238744"/>
    <lineage>
        <taxon>Eukaryota</taxon>
        <taxon>Metazoa</taxon>
        <taxon>Chordata</taxon>
        <taxon>Craniata</taxon>
        <taxon>Vertebrata</taxon>
        <taxon>Euteleostomi</taxon>
        <taxon>Actinopterygii</taxon>
        <taxon>Neopterygii</taxon>
        <taxon>Teleostei</taxon>
        <taxon>Neoteleostei</taxon>
        <taxon>Acanthomorphata</taxon>
        <taxon>Ovalentaria</taxon>
        <taxon>Atherinomorphae</taxon>
        <taxon>Atheriniformes</taxon>
        <taxon>Atherinopsidae</taxon>
        <taxon>Menidiinae</taxon>
        <taxon>Menidia</taxon>
    </lineage>
</organism>
<keyword evidence="14 18" id="KW-1015">Disulfide bond</keyword>
<feature type="repeat" description="Hemopexin" evidence="21">
    <location>
        <begin position="400"/>
        <end position="448"/>
    </location>
</feature>
<feature type="binding site" evidence="17">
    <location>
        <position position="127"/>
    </location>
    <ligand>
        <name>Ca(2+)</name>
        <dbReference type="ChEBI" id="CHEBI:29108"/>
        <label>1</label>
    </ligand>
</feature>
<evidence type="ECO:0000256" key="1">
    <source>
        <dbReference type="ARBA" id="ARBA00004498"/>
    </source>
</evidence>
<feature type="binding site" evidence="17">
    <location>
        <position position="161"/>
    </location>
    <ligand>
        <name>Ca(2+)</name>
        <dbReference type="ChEBI" id="CHEBI:29108"/>
        <label>2</label>
    </ligand>
</feature>
<feature type="signal peptide" evidence="22">
    <location>
        <begin position="1"/>
        <end position="19"/>
    </location>
</feature>
<evidence type="ECO:0000256" key="19">
    <source>
        <dbReference type="PIRSR" id="PIRSR621190-4"/>
    </source>
</evidence>
<keyword evidence="8" id="KW-0677">Repeat</keyword>
<evidence type="ECO:0000256" key="18">
    <source>
        <dbReference type="PIRSR" id="PIRSR621190-3"/>
    </source>
</evidence>
<reference evidence="24" key="1">
    <citation type="submission" date="2021-05" db="EMBL/GenBank/DDBJ databases">
        <authorList>
            <person name="Tigano A."/>
        </authorList>
    </citation>
    <scope>NUCLEOTIDE SEQUENCE</scope>
</reference>
<evidence type="ECO:0000256" key="17">
    <source>
        <dbReference type="PIRSR" id="PIRSR621190-2"/>
    </source>
</evidence>
<dbReference type="InterPro" id="IPR021190">
    <property type="entry name" value="Pept_M10A"/>
</dbReference>
<dbReference type="PANTHER" id="PTHR10201">
    <property type="entry name" value="MATRIX METALLOPROTEINASE"/>
    <property type="match status" value="1"/>
</dbReference>
<dbReference type="PROSITE" id="PS51642">
    <property type="entry name" value="HEMOPEXIN_2"/>
    <property type="match status" value="2"/>
</dbReference>
<feature type="binding site" evidence="17">
    <location>
        <position position="186"/>
    </location>
    <ligand>
        <name>Zn(2+)</name>
        <dbReference type="ChEBI" id="CHEBI:29105"/>
        <label>1</label>
    </ligand>
</feature>
<dbReference type="SUPFAM" id="SSF50923">
    <property type="entry name" value="Hemopexin-like domain"/>
    <property type="match status" value="1"/>
</dbReference>
<dbReference type="Gene3D" id="3.40.390.10">
    <property type="entry name" value="Collagenase (Catalytic Domain)"/>
    <property type="match status" value="1"/>
</dbReference>
<evidence type="ECO:0000256" key="11">
    <source>
        <dbReference type="ARBA" id="ARBA00022837"/>
    </source>
</evidence>
<dbReference type="Pfam" id="PF00413">
    <property type="entry name" value="Peptidase_M10"/>
    <property type="match status" value="1"/>
</dbReference>
<evidence type="ECO:0000256" key="21">
    <source>
        <dbReference type="PROSITE-ProRule" id="PRU01011"/>
    </source>
</evidence>
<feature type="chain" id="PRO_5035934426" evidence="22">
    <location>
        <begin position="20"/>
        <end position="516"/>
    </location>
</feature>
<keyword evidence="10 16" id="KW-0862">Zinc</keyword>
<keyword evidence="4" id="KW-0272">Extracellular matrix</keyword>
<dbReference type="InterPro" id="IPR018487">
    <property type="entry name" value="Hemopexin-like_repeat"/>
</dbReference>
<evidence type="ECO:0000256" key="4">
    <source>
        <dbReference type="ARBA" id="ARBA00022530"/>
    </source>
</evidence>
<feature type="domain" description="Peptidase metallopeptidase" evidence="23">
    <location>
        <begin position="108"/>
        <end position="267"/>
    </location>
</feature>
<comment type="caution">
    <text evidence="24">The sequence shown here is derived from an EMBL/GenBank/DDBJ whole genome shotgun (WGS) entry which is preliminary data.</text>
</comment>
<keyword evidence="11 17" id="KW-0106">Calcium</keyword>
<feature type="binding site" evidence="17">
    <location>
        <position position="453"/>
    </location>
    <ligand>
        <name>Ca(2+)</name>
        <dbReference type="ChEBI" id="CHEBI:29108"/>
        <label>4</label>
    </ligand>
</feature>
<feature type="binding site" evidence="17">
    <location>
        <position position="204"/>
    </location>
    <ligand>
        <name>Ca(2+)</name>
        <dbReference type="ChEBI" id="CHEBI:29108"/>
        <label>3</label>
    </ligand>
</feature>
<comment type="subcellular location">
    <subcellularLocation>
        <location evidence="1">Secreted</location>
        <location evidence="1">Extracellular space</location>
        <location evidence="1">Extracellular matrix</location>
    </subcellularLocation>
</comment>
<evidence type="ECO:0000256" key="2">
    <source>
        <dbReference type="ARBA" id="ARBA00010370"/>
    </source>
</evidence>
<dbReference type="InterPro" id="IPR006026">
    <property type="entry name" value="Peptidase_Metallo"/>
</dbReference>
<name>A0A8S4BRY5_9TELE</name>
<feature type="binding site" evidence="17">
    <location>
        <position position="195"/>
    </location>
    <ligand>
        <name>Ca(2+)</name>
        <dbReference type="ChEBI" id="CHEBI:29108"/>
        <label>2</label>
    </ligand>
</feature>
<feature type="binding site" evidence="17">
    <location>
        <position position="406"/>
    </location>
    <ligand>
        <name>Ca(2+)</name>
        <dbReference type="ChEBI" id="CHEBI:29108"/>
        <label>5</label>
    </ligand>
</feature>
<dbReference type="PRINTS" id="PR00138">
    <property type="entry name" value="MATRIXIN"/>
</dbReference>
<keyword evidence="13" id="KW-0865">Zymogen</keyword>
<comment type="similarity">
    <text evidence="2">Belongs to the peptidase M10A family.</text>
</comment>
<dbReference type="SUPFAM" id="SSF47090">
    <property type="entry name" value="PGBD-like"/>
    <property type="match status" value="1"/>
</dbReference>
<feature type="repeat" description="Hemopexin" evidence="21">
    <location>
        <begin position="350"/>
        <end position="398"/>
    </location>
</feature>
<dbReference type="GO" id="GO:0006508">
    <property type="term" value="P:proteolysis"/>
    <property type="evidence" value="ECO:0007669"/>
    <property type="project" value="UniProtKB-KW"/>
</dbReference>
<keyword evidence="7 22" id="KW-0732">Signal</keyword>
<evidence type="ECO:0000256" key="12">
    <source>
        <dbReference type="ARBA" id="ARBA00023049"/>
    </source>
</evidence>
<feature type="binding site" evidence="17">
    <location>
        <position position="193"/>
    </location>
    <ligand>
        <name>Ca(2+)</name>
        <dbReference type="ChEBI" id="CHEBI:29108"/>
        <label>2</label>
    </ligand>
</feature>
<dbReference type="AlphaFoldDB" id="A0A8S4BRY5"/>
<keyword evidence="25" id="KW-1185">Reference proteome</keyword>
<dbReference type="OrthoDB" id="406838at2759"/>
<dbReference type="PANTHER" id="PTHR10201:SF316">
    <property type="entry name" value="STROMELYSIN-2 PRECURSOR"/>
    <property type="match status" value="1"/>
</dbReference>